<evidence type="ECO:0000313" key="1">
    <source>
        <dbReference type="EMBL" id="NAS23888.1"/>
    </source>
</evidence>
<dbReference type="EMBL" id="WXEW01000005">
    <property type="protein sequence ID" value="NAS23888.1"/>
    <property type="molecule type" value="Genomic_DNA"/>
</dbReference>
<dbReference type="RefSeq" id="WP_156045979.1">
    <property type="nucleotide sequence ID" value="NZ_WXEW01000005.1"/>
</dbReference>
<reference evidence="1 2" key="1">
    <citation type="submission" date="2020-01" db="EMBL/GenBank/DDBJ databases">
        <title>Herbidospora sp. NEAU-GS84 nov., a novel actinomycete isolated from soil.</title>
        <authorList>
            <person name="Han L."/>
        </authorList>
    </citation>
    <scope>NUCLEOTIDE SEQUENCE [LARGE SCALE GENOMIC DNA]</scope>
    <source>
        <strain evidence="1 2">NEAU-GS84</strain>
    </source>
</reference>
<proteinExistence type="predicted"/>
<name>A0A7C9J9T2_9ACTN</name>
<comment type="caution">
    <text evidence="1">The sequence shown here is derived from an EMBL/GenBank/DDBJ whole genome shotgun (WGS) entry which is preliminary data.</text>
</comment>
<sequence>MAVFELICYLIAFVLFVLAALNVGARFNLMAAGLAAAVLPTLVEAFNALN</sequence>
<evidence type="ECO:0000313" key="2">
    <source>
        <dbReference type="Proteomes" id="UP000479526"/>
    </source>
</evidence>
<keyword evidence="2" id="KW-1185">Reference proteome</keyword>
<dbReference type="AlphaFoldDB" id="A0A7C9J9T2"/>
<dbReference type="Proteomes" id="UP000479526">
    <property type="component" value="Unassembled WGS sequence"/>
</dbReference>
<accession>A0A7C9J9T2</accession>
<organism evidence="1 2">
    <name type="scientific">Herbidospora solisilvae</name>
    <dbReference type="NCBI Taxonomy" id="2696284"/>
    <lineage>
        <taxon>Bacteria</taxon>
        <taxon>Bacillati</taxon>
        <taxon>Actinomycetota</taxon>
        <taxon>Actinomycetes</taxon>
        <taxon>Streptosporangiales</taxon>
        <taxon>Streptosporangiaceae</taxon>
        <taxon>Herbidospora</taxon>
    </lineage>
</organism>
<protein>
    <submittedName>
        <fullName evidence="1">Uncharacterized protein</fullName>
    </submittedName>
</protein>
<gene>
    <name evidence="1" type="ORF">GT755_19590</name>
</gene>